<dbReference type="Gene3D" id="3.10.620.30">
    <property type="match status" value="1"/>
</dbReference>
<evidence type="ECO:0000256" key="1">
    <source>
        <dbReference type="SAM" id="SignalP"/>
    </source>
</evidence>
<dbReference type="InterPro" id="IPR002931">
    <property type="entry name" value="Transglutaminase-like"/>
</dbReference>
<feature type="signal peptide" evidence="1">
    <location>
        <begin position="1"/>
        <end position="17"/>
    </location>
</feature>
<protein>
    <submittedName>
        <fullName evidence="3">Transglutaminase domain-containing protein</fullName>
    </submittedName>
</protein>
<evidence type="ECO:0000313" key="4">
    <source>
        <dbReference type="Proteomes" id="UP000676565"/>
    </source>
</evidence>
<dbReference type="Proteomes" id="UP000676565">
    <property type="component" value="Unassembled WGS sequence"/>
</dbReference>
<sequence length="586" mass="62983">MRQFGAFLALAVCVLFATDFLAQTAKSEDQKNIVIRPKMSGESGVPAAIDASKFIIIRPNGKAPSLVTTQPTAPTQPTQQVAGRPVAGTIAVPPPGVPKLDADTAFDYWFVAAVEGQRIGYVQWGAKRTMKNDRVLLVGVKYQNFTVARFGQIVSQWGEESSVENAAGDILVTGMRQGIGKDQALVLSGVVEGKTLKVTGDGAAKGASDTPWPEGVVGCVREPALFKEKRIKAGESFDYPAYIGVINRVVKMTVALEAEESLALWPKEPARKLLRYVSKMESVGNFKLPPATTWVDAETFEPLKMEFDFPGFGGKVTFLRTTKESATAAVMRPIELFNAQSIRLDREIPGIHTGRSVVYKVSAPKDDEPTTLFAGDARQTVKNPDPKTKSFELHVSAAHGPVRGAGAPAPGKEFTASNYFINWDNDGVKGHAAAALRGLPATASDWEKAAAIEQWVHRNMKAFEFSQAMATADNVAKTLSGDCTEYAMLGAAMCRATGVPSRTVLGLVYAPAKDGKPYLAYHMWFEAFADGQWLPLDATLGGGGVGPGHLKIADHSWHDEKTFAPLLPVLRVLSAKPAVTVGKVEP</sequence>
<name>A0ABS5BZZ6_9BACT</name>
<dbReference type="SMART" id="SM00460">
    <property type="entry name" value="TGc"/>
    <property type="match status" value="1"/>
</dbReference>
<gene>
    <name evidence="3" type="ORF">J8F10_28830</name>
</gene>
<organism evidence="3 4">
    <name type="scientific">Gemmata palustris</name>
    <dbReference type="NCBI Taxonomy" id="2822762"/>
    <lineage>
        <taxon>Bacteria</taxon>
        <taxon>Pseudomonadati</taxon>
        <taxon>Planctomycetota</taxon>
        <taxon>Planctomycetia</taxon>
        <taxon>Gemmatales</taxon>
        <taxon>Gemmataceae</taxon>
        <taxon>Gemmata</taxon>
    </lineage>
</organism>
<feature type="chain" id="PRO_5045245886" evidence="1">
    <location>
        <begin position="18"/>
        <end position="586"/>
    </location>
</feature>
<evidence type="ECO:0000313" key="3">
    <source>
        <dbReference type="EMBL" id="MBP3959269.1"/>
    </source>
</evidence>
<dbReference type="Pfam" id="PF01841">
    <property type="entry name" value="Transglut_core"/>
    <property type="match status" value="1"/>
</dbReference>
<dbReference type="EMBL" id="JAGKQQ010000001">
    <property type="protein sequence ID" value="MBP3959269.1"/>
    <property type="molecule type" value="Genomic_DNA"/>
</dbReference>
<accession>A0ABS5BZZ6</accession>
<evidence type="ECO:0000259" key="2">
    <source>
        <dbReference type="SMART" id="SM00460"/>
    </source>
</evidence>
<dbReference type="PANTHER" id="PTHR33490">
    <property type="entry name" value="BLR5614 PROTEIN-RELATED"/>
    <property type="match status" value="1"/>
</dbReference>
<comment type="caution">
    <text evidence="3">The sequence shown here is derived from an EMBL/GenBank/DDBJ whole genome shotgun (WGS) entry which is preliminary data.</text>
</comment>
<dbReference type="InterPro" id="IPR038765">
    <property type="entry name" value="Papain-like_cys_pep_sf"/>
</dbReference>
<feature type="domain" description="Transglutaminase-like" evidence="2">
    <location>
        <begin position="475"/>
        <end position="540"/>
    </location>
</feature>
<keyword evidence="4" id="KW-1185">Reference proteome</keyword>
<keyword evidence="1" id="KW-0732">Signal</keyword>
<dbReference type="SUPFAM" id="SSF54001">
    <property type="entry name" value="Cysteine proteinases"/>
    <property type="match status" value="1"/>
</dbReference>
<dbReference type="RefSeq" id="WP_210659879.1">
    <property type="nucleotide sequence ID" value="NZ_JAGKQQ010000001.1"/>
</dbReference>
<proteinExistence type="predicted"/>
<reference evidence="3 4" key="1">
    <citation type="submission" date="2021-04" db="EMBL/GenBank/DDBJ databases">
        <authorList>
            <person name="Ivanova A."/>
        </authorList>
    </citation>
    <scope>NUCLEOTIDE SEQUENCE [LARGE SCALE GENOMIC DNA]</scope>
    <source>
        <strain evidence="3 4">G18</strain>
    </source>
</reference>